<reference evidence="2" key="1">
    <citation type="journal article" date="2015" name="Nature">
        <title>Complex archaea that bridge the gap between prokaryotes and eukaryotes.</title>
        <authorList>
            <person name="Spang A."/>
            <person name="Saw J.H."/>
            <person name="Jorgensen S.L."/>
            <person name="Zaremba-Niedzwiedzka K."/>
            <person name="Martijn J."/>
            <person name="Lind A.E."/>
            <person name="van Eijk R."/>
            <person name="Schleper C."/>
            <person name="Guy L."/>
            <person name="Ettema T.J."/>
        </authorList>
    </citation>
    <scope>NUCLEOTIDE SEQUENCE</scope>
</reference>
<feature type="transmembrane region" description="Helical" evidence="1">
    <location>
        <begin position="12"/>
        <end position="30"/>
    </location>
</feature>
<name>A0A0F9G2L2_9ZZZZ</name>
<evidence type="ECO:0000313" key="2">
    <source>
        <dbReference type="EMBL" id="KKL57622.1"/>
    </source>
</evidence>
<sequence length="38" mass="4242">SKAEWRRPITRMAEVITAIVLVIGAVHPFIDLGRPDRG</sequence>
<keyword evidence="1" id="KW-1133">Transmembrane helix</keyword>
<gene>
    <name evidence="2" type="ORF">LCGC14_2233560</name>
</gene>
<keyword evidence="1" id="KW-0472">Membrane</keyword>
<proteinExistence type="predicted"/>
<protein>
    <submittedName>
        <fullName evidence="2">Uncharacterized protein</fullName>
    </submittedName>
</protein>
<dbReference type="AlphaFoldDB" id="A0A0F9G2L2"/>
<feature type="non-terminal residue" evidence="2">
    <location>
        <position position="1"/>
    </location>
</feature>
<keyword evidence="1" id="KW-0812">Transmembrane</keyword>
<evidence type="ECO:0000256" key="1">
    <source>
        <dbReference type="SAM" id="Phobius"/>
    </source>
</evidence>
<organism evidence="2">
    <name type="scientific">marine sediment metagenome</name>
    <dbReference type="NCBI Taxonomy" id="412755"/>
    <lineage>
        <taxon>unclassified sequences</taxon>
        <taxon>metagenomes</taxon>
        <taxon>ecological metagenomes</taxon>
    </lineage>
</organism>
<accession>A0A0F9G2L2</accession>
<comment type="caution">
    <text evidence="2">The sequence shown here is derived from an EMBL/GenBank/DDBJ whole genome shotgun (WGS) entry which is preliminary data.</text>
</comment>
<dbReference type="EMBL" id="LAZR01030104">
    <property type="protein sequence ID" value="KKL57622.1"/>
    <property type="molecule type" value="Genomic_DNA"/>
</dbReference>